<protein>
    <submittedName>
        <fullName evidence="2">Uncharacterized protein</fullName>
    </submittedName>
</protein>
<comment type="caution">
    <text evidence="2">The sequence shown here is derived from an EMBL/GenBank/DDBJ whole genome shotgun (WGS) entry which is preliminary data.</text>
</comment>
<dbReference type="Proteomes" id="UP001163046">
    <property type="component" value="Unassembled WGS sequence"/>
</dbReference>
<keyword evidence="3" id="KW-1185">Reference proteome</keyword>
<evidence type="ECO:0000256" key="1">
    <source>
        <dbReference type="SAM" id="MobiDB-lite"/>
    </source>
</evidence>
<accession>A0A9X0CCE6</accession>
<sequence length="177" mass="20978">MSKKQDAYTVIPVEEREMGERPNATATDQAEDEIEERFDKDFWLKVQNKVKVTNVSWNRAMDEVRADRLIEKHGKNTLLVIIHDWPQKKKYKDKPELIPSLEYLISRLTEIILERDTKEDIKYFRVPSKDDPTRPTLLHLAAEQNFLHVTKSLAEHYPGLMYLWTYEQDDKAQLFTS</sequence>
<evidence type="ECO:0000313" key="3">
    <source>
        <dbReference type="Proteomes" id="UP001163046"/>
    </source>
</evidence>
<dbReference type="OrthoDB" id="10369480at2759"/>
<feature type="region of interest" description="Disordered" evidence="1">
    <location>
        <begin position="1"/>
        <end position="31"/>
    </location>
</feature>
<gene>
    <name evidence="2" type="ORF">OS493_035015</name>
</gene>
<organism evidence="2 3">
    <name type="scientific">Desmophyllum pertusum</name>
    <dbReference type="NCBI Taxonomy" id="174260"/>
    <lineage>
        <taxon>Eukaryota</taxon>
        <taxon>Metazoa</taxon>
        <taxon>Cnidaria</taxon>
        <taxon>Anthozoa</taxon>
        <taxon>Hexacorallia</taxon>
        <taxon>Scleractinia</taxon>
        <taxon>Caryophylliina</taxon>
        <taxon>Caryophylliidae</taxon>
        <taxon>Desmophyllum</taxon>
    </lineage>
</organism>
<dbReference type="AlphaFoldDB" id="A0A9X0CCE6"/>
<dbReference type="EMBL" id="MU827828">
    <property type="protein sequence ID" value="KAJ7321441.1"/>
    <property type="molecule type" value="Genomic_DNA"/>
</dbReference>
<evidence type="ECO:0000313" key="2">
    <source>
        <dbReference type="EMBL" id="KAJ7321441.1"/>
    </source>
</evidence>
<name>A0A9X0CCE6_9CNID</name>
<proteinExistence type="predicted"/>
<reference evidence="2" key="1">
    <citation type="submission" date="2023-01" db="EMBL/GenBank/DDBJ databases">
        <title>Genome assembly of the deep-sea coral Lophelia pertusa.</title>
        <authorList>
            <person name="Herrera S."/>
            <person name="Cordes E."/>
        </authorList>
    </citation>
    <scope>NUCLEOTIDE SEQUENCE</scope>
    <source>
        <strain evidence="2">USNM1676648</strain>
        <tissue evidence="2">Polyp</tissue>
    </source>
</reference>